<keyword evidence="2" id="KW-0521">NADP</keyword>
<dbReference type="GO" id="GO:0005997">
    <property type="term" value="P:xylulose metabolic process"/>
    <property type="evidence" value="ECO:0007669"/>
    <property type="project" value="TreeGrafter"/>
</dbReference>
<dbReference type="Pfam" id="PF00106">
    <property type="entry name" value="adh_short"/>
    <property type="match status" value="1"/>
</dbReference>
<keyword evidence="4" id="KW-1185">Reference proteome</keyword>
<dbReference type="Proteomes" id="UP001152795">
    <property type="component" value="Unassembled WGS sequence"/>
</dbReference>
<dbReference type="InterPro" id="IPR002347">
    <property type="entry name" value="SDR_fam"/>
</dbReference>
<organism evidence="3 4">
    <name type="scientific">Paramuricea clavata</name>
    <name type="common">Red gorgonian</name>
    <name type="synonym">Violescent sea-whip</name>
    <dbReference type="NCBI Taxonomy" id="317549"/>
    <lineage>
        <taxon>Eukaryota</taxon>
        <taxon>Metazoa</taxon>
        <taxon>Cnidaria</taxon>
        <taxon>Anthozoa</taxon>
        <taxon>Octocorallia</taxon>
        <taxon>Malacalcyonacea</taxon>
        <taxon>Plexauridae</taxon>
        <taxon>Paramuricea</taxon>
    </lineage>
</organism>
<dbReference type="PANTHER" id="PTHR44252:SF3">
    <property type="entry name" value="D-ERYTHRULOSE REDUCTASE-RELATED"/>
    <property type="match status" value="1"/>
</dbReference>
<dbReference type="InterPro" id="IPR036291">
    <property type="entry name" value="NAD(P)-bd_dom_sf"/>
</dbReference>
<feature type="non-terminal residue" evidence="3">
    <location>
        <position position="134"/>
    </location>
</feature>
<accession>A0A7D9HXF0</accession>
<sequence length="134" mass="14534">IGRATAILLAECGANVIALSRTQSDLDSLKEISGNIKTICADLLNLDEAVKAIESTDDHIDLLVNNAAQITPQCSVLDITEDELNKTIKVNLTTPLRLSQMVARDLIKRGVSGAIVNVSSIISNRFTLEMPQYR</sequence>
<evidence type="ECO:0000313" key="3">
    <source>
        <dbReference type="EMBL" id="CAB3992661.1"/>
    </source>
</evidence>
<dbReference type="GO" id="GO:0006006">
    <property type="term" value="P:glucose metabolic process"/>
    <property type="evidence" value="ECO:0007669"/>
    <property type="project" value="TreeGrafter"/>
</dbReference>
<evidence type="ECO:0000256" key="1">
    <source>
        <dbReference type="ARBA" id="ARBA00006484"/>
    </source>
</evidence>
<dbReference type="InterPro" id="IPR051737">
    <property type="entry name" value="L-xylulose/Carbonyl_redctase"/>
</dbReference>
<dbReference type="GO" id="GO:0050038">
    <property type="term" value="F:L-xylulose reductase (NADPH) activity"/>
    <property type="evidence" value="ECO:0007669"/>
    <property type="project" value="TreeGrafter"/>
</dbReference>
<protein>
    <submittedName>
        <fullName evidence="3">Uncharacterized protein</fullName>
    </submittedName>
</protein>
<evidence type="ECO:0000313" key="4">
    <source>
        <dbReference type="Proteomes" id="UP001152795"/>
    </source>
</evidence>
<comment type="caution">
    <text evidence="3">The sequence shown here is derived from an EMBL/GenBank/DDBJ whole genome shotgun (WGS) entry which is preliminary data.</text>
</comment>
<reference evidence="3" key="1">
    <citation type="submission" date="2020-04" db="EMBL/GenBank/DDBJ databases">
        <authorList>
            <person name="Alioto T."/>
            <person name="Alioto T."/>
            <person name="Gomez Garrido J."/>
        </authorList>
    </citation>
    <scope>NUCLEOTIDE SEQUENCE</scope>
    <source>
        <strain evidence="3">A484AB</strain>
    </source>
</reference>
<dbReference type="Gene3D" id="3.40.50.720">
    <property type="entry name" value="NAD(P)-binding Rossmann-like Domain"/>
    <property type="match status" value="1"/>
</dbReference>
<gene>
    <name evidence="3" type="ORF">PACLA_8A022236</name>
</gene>
<proteinExistence type="inferred from homology"/>
<dbReference type="AlphaFoldDB" id="A0A7D9HXF0"/>
<dbReference type="GO" id="GO:0004090">
    <property type="term" value="F:carbonyl reductase (NADPH) activity"/>
    <property type="evidence" value="ECO:0007669"/>
    <property type="project" value="TreeGrafter"/>
</dbReference>
<name>A0A7D9HXF0_PARCT</name>
<dbReference type="SUPFAM" id="SSF51735">
    <property type="entry name" value="NAD(P)-binding Rossmann-fold domains"/>
    <property type="match status" value="1"/>
</dbReference>
<dbReference type="PANTHER" id="PTHR44252">
    <property type="entry name" value="D-ERYTHRULOSE REDUCTASE"/>
    <property type="match status" value="1"/>
</dbReference>
<dbReference type="EMBL" id="CACRXK020002095">
    <property type="protein sequence ID" value="CAB3992661.1"/>
    <property type="molecule type" value="Genomic_DNA"/>
</dbReference>
<comment type="similarity">
    <text evidence="1">Belongs to the short-chain dehydrogenases/reductases (SDR) family.</text>
</comment>
<evidence type="ECO:0000256" key="2">
    <source>
        <dbReference type="ARBA" id="ARBA00022857"/>
    </source>
</evidence>
<dbReference type="OrthoDB" id="1393670at2759"/>